<evidence type="ECO:0000313" key="1">
    <source>
        <dbReference type="EMBL" id="PIB76786.1"/>
    </source>
</evidence>
<evidence type="ECO:0000313" key="2">
    <source>
        <dbReference type="Proteomes" id="UP000230551"/>
    </source>
</evidence>
<reference evidence="1 2" key="1">
    <citation type="journal article" date="2017" name="Infect. Genet. Evol.">
        <title>The new phylogeny of the genus Mycobacterium: The old and the news.</title>
        <authorList>
            <person name="Tortoli E."/>
            <person name="Fedrizzi T."/>
            <person name="Meehan C.J."/>
            <person name="Trovato A."/>
            <person name="Grottola A."/>
            <person name="Giacobazzi E."/>
            <person name="Serpini G.F."/>
            <person name="Tagliazucchi S."/>
            <person name="Fabio A."/>
            <person name="Bettua C."/>
            <person name="Bertorelli R."/>
            <person name="Frascaro F."/>
            <person name="De Sanctis V."/>
            <person name="Pecorari M."/>
            <person name="Jousson O."/>
            <person name="Segata N."/>
            <person name="Cirillo D.M."/>
        </authorList>
    </citation>
    <scope>NUCLEOTIDE SEQUENCE [LARGE SCALE GENOMIC DNA]</scope>
    <source>
        <strain evidence="1 2">CIP1034565</strain>
    </source>
</reference>
<proteinExistence type="predicted"/>
<keyword evidence="2" id="KW-1185">Reference proteome</keyword>
<dbReference type="EMBL" id="PDCN02000003">
    <property type="protein sequence ID" value="PIB76786.1"/>
    <property type="molecule type" value="Genomic_DNA"/>
</dbReference>
<gene>
    <name evidence="1" type="ORF">CQY22_003815</name>
</gene>
<dbReference type="AlphaFoldDB" id="A0A2G5PEQ7"/>
<organism evidence="1 2">
    <name type="scientific">Mycolicibacterium brumae</name>
    <dbReference type="NCBI Taxonomy" id="85968"/>
    <lineage>
        <taxon>Bacteria</taxon>
        <taxon>Bacillati</taxon>
        <taxon>Actinomycetota</taxon>
        <taxon>Actinomycetes</taxon>
        <taxon>Mycobacteriales</taxon>
        <taxon>Mycobacteriaceae</taxon>
        <taxon>Mycolicibacterium</taxon>
    </lineage>
</organism>
<name>A0A2G5PEQ7_9MYCO</name>
<comment type="caution">
    <text evidence="1">The sequence shown here is derived from an EMBL/GenBank/DDBJ whole genome shotgun (WGS) entry which is preliminary data.</text>
</comment>
<accession>A0A2G5PEQ7</accession>
<dbReference type="Proteomes" id="UP000230551">
    <property type="component" value="Unassembled WGS sequence"/>
</dbReference>
<sequence length="132" mass="14546">MADALVALVPPSEQSFARLVGAPLTENGPYRMEGGPVELSPSLKITDSVIALHRDQWSFATVGVEPEPCHTADDVKAHYPTAVVKYTPHGHSPEESFIWSTTYDWGELWLAIREKDRCLIGVSIRSSAEISR</sequence>
<protein>
    <submittedName>
        <fullName evidence="1">Uncharacterized protein</fullName>
    </submittedName>
</protein>